<gene>
    <name evidence="6" type="primary">bamD_7</name>
    <name evidence="6" type="ORF">GALL_120340</name>
</gene>
<keyword evidence="2" id="KW-0175">Coiled coil</keyword>
<evidence type="ECO:0000259" key="5">
    <source>
        <dbReference type="Pfam" id="PF16331"/>
    </source>
</evidence>
<evidence type="ECO:0000256" key="3">
    <source>
        <dbReference type="SAM" id="MobiDB-lite"/>
    </source>
</evidence>
<dbReference type="Gene3D" id="1.25.40.10">
    <property type="entry name" value="Tetratricopeptide repeat domain"/>
    <property type="match status" value="1"/>
</dbReference>
<evidence type="ECO:0000313" key="6">
    <source>
        <dbReference type="EMBL" id="OIR05907.1"/>
    </source>
</evidence>
<dbReference type="NCBIfam" id="TIGR02795">
    <property type="entry name" value="tol_pal_ybgF"/>
    <property type="match status" value="1"/>
</dbReference>
<dbReference type="GO" id="GO:0070206">
    <property type="term" value="P:protein trimerization"/>
    <property type="evidence" value="ECO:0007669"/>
    <property type="project" value="InterPro"/>
</dbReference>
<dbReference type="AlphaFoldDB" id="A0A1J5SD85"/>
<dbReference type="SUPFAM" id="SSF48452">
    <property type="entry name" value="TPR-like"/>
    <property type="match status" value="1"/>
</dbReference>
<dbReference type="Pfam" id="PF16331">
    <property type="entry name" value="TolA_bind_tri"/>
    <property type="match status" value="1"/>
</dbReference>
<organism evidence="6">
    <name type="scientific">mine drainage metagenome</name>
    <dbReference type="NCBI Taxonomy" id="410659"/>
    <lineage>
        <taxon>unclassified sequences</taxon>
        <taxon>metagenomes</taxon>
        <taxon>ecological metagenomes</taxon>
    </lineage>
</organism>
<reference evidence="6" key="1">
    <citation type="submission" date="2016-10" db="EMBL/GenBank/DDBJ databases">
        <title>Sequence of Gallionella enrichment culture.</title>
        <authorList>
            <person name="Poehlein A."/>
            <person name="Muehling M."/>
            <person name="Daniel R."/>
        </authorList>
    </citation>
    <scope>NUCLEOTIDE SEQUENCE</scope>
</reference>
<dbReference type="InterPro" id="IPR039565">
    <property type="entry name" value="BamD-like"/>
</dbReference>
<dbReference type="GO" id="GO:0051301">
    <property type="term" value="P:cell division"/>
    <property type="evidence" value="ECO:0007669"/>
    <property type="project" value="InterPro"/>
</dbReference>
<keyword evidence="1" id="KW-0732">Signal</keyword>
<dbReference type="InterPro" id="IPR014162">
    <property type="entry name" value="CpoB_C"/>
</dbReference>
<accession>A0A1J5SD85</accession>
<evidence type="ECO:0000256" key="2">
    <source>
        <dbReference type="SAM" id="Coils"/>
    </source>
</evidence>
<dbReference type="Pfam" id="PF13525">
    <property type="entry name" value="YfiO"/>
    <property type="match status" value="1"/>
</dbReference>
<comment type="caution">
    <text evidence="6">The sequence shown here is derived from an EMBL/GenBank/DDBJ whole genome shotgun (WGS) entry which is preliminary data.</text>
</comment>
<sequence length="255" mass="28651">MRFWLLICLCVASSHAAAGLFADDDARKQIQQLDGRITKLEQALSSAEADKEQFVRSTLDLQMQLEALNTELRKLRGQNEELVHGLQDAEKRQKDFYVDLDTRLRRIEAGESAAVNSSGRADGSKDVSTDPLGENRAFEAAYTFYKAENYQSAASAFSEFLKAYPQSVHEANVDYWMGNSYFLLKDYKNCVNSYETLVSKFPDHPRAAEAMLNIAECQLELKSKTAARKTLKQLISQFPGSDASDKAKKRLATIK</sequence>
<dbReference type="HAMAP" id="MF_02066">
    <property type="entry name" value="CpoB"/>
    <property type="match status" value="1"/>
</dbReference>
<proteinExistence type="inferred from homology"/>
<evidence type="ECO:0000259" key="4">
    <source>
        <dbReference type="Pfam" id="PF13525"/>
    </source>
</evidence>
<feature type="domain" description="Outer membrane lipoprotein BamD-like" evidence="4">
    <location>
        <begin position="135"/>
        <end position="255"/>
    </location>
</feature>
<dbReference type="Gene3D" id="1.20.5.110">
    <property type="match status" value="1"/>
</dbReference>
<dbReference type="InterPro" id="IPR034706">
    <property type="entry name" value="CpoB"/>
</dbReference>
<name>A0A1J5SD85_9ZZZZ</name>
<dbReference type="InterPro" id="IPR011990">
    <property type="entry name" value="TPR-like_helical_dom_sf"/>
</dbReference>
<feature type="region of interest" description="Disordered" evidence="3">
    <location>
        <begin position="111"/>
        <end position="130"/>
    </location>
</feature>
<feature type="coiled-coil region" evidence="2">
    <location>
        <begin position="23"/>
        <end position="92"/>
    </location>
</feature>
<feature type="domain" description="YbgF trimerisation" evidence="5">
    <location>
        <begin position="32"/>
        <end position="113"/>
    </location>
</feature>
<dbReference type="EMBL" id="MLJW01000047">
    <property type="protein sequence ID" value="OIR05907.1"/>
    <property type="molecule type" value="Genomic_DNA"/>
</dbReference>
<dbReference type="InterPro" id="IPR032519">
    <property type="entry name" value="YbgF_tri"/>
</dbReference>
<protein>
    <submittedName>
        <fullName evidence="6">Outer membrane protein assembly factor BamD</fullName>
    </submittedName>
</protein>
<evidence type="ECO:0000256" key="1">
    <source>
        <dbReference type="ARBA" id="ARBA00022729"/>
    </source>
</evidence>